<dbReference type="InterPro" id="IPR000200">
    <property type="entry name" value="Peptidase_C10"/>
</dbReference>
<dbReference type="InterPro" id="IPR026444">
    <property type="entry name" value="Secre_tail"/>
</dbReference>
<comment type="similarity">
    <text evidence="1">Belongs to the peptidase C10 family.</text>
</comment>
<protein>
    <submittedName>
        <fullName evidence="9">Putative secreted protein (Por secretion system target)</fullName>
    </submittedName>
</protein>
<evidence type="ECO:0000256" key="2">
    <source>
        <dbReference type="ARBA" id="ARBA00022670"/>
    </source>
</evidence>
<dbReference type="PRINTS" id="PR00797">
    <property type="entry name" value="STREPTOPAIN"/>
</dbReference>
<keyword evidence="3" id="KW-0732">Signal</keyword>
<dbReference type="AlphaFoldDB" id="A0A2U1FJ09"/>
<dbReference type="OrthoDB" id="2235251at2"/>
<evidence type="ECO:0000256" key="3">
    <source>
        <dbReference type="ARBA" id="ARBA00022729"/>
    </source>
</evidence>
<feature type="domain" description="Secretion system C-terminal sorting" evidence="8">
    <location>
        <begin position="546"/>
        <end position="612"/>
    </location>
</feature>
<name>A0A2U1FJ09_9PORP</name>
<evidence type="ECO:0000256" key="4">
    <source>
        <dbReference type="ARBA" id="ARBA00022801"/>
    </source>
</evidence>
<feature type="active site" description="Proton acceptor" evidence="6">
    <location>
        <position position="312"/>
    </location>
</feature>
<comment type="caution">
    <text evidence="9">The sequence shown here is derived from an EMBL/GenBank/DDBJ whole genome shotgun (WGS) entry which is preliminary data.</text>
</comment>
<reference evidence="9 10" key="1">
    <citation type="submission" date="2018-04" db="EMBL/GenBank/DDBJ databases">
        <title>Genomic Encyclopedia of Type Strains, Phase IV (KMG-IV): sequencing the most valuable type-strain genomes for metagenomic binning, comparative biology and taxonomic classification.</title>
        <authorList>
            <person name="Goeker M."/>
        </authorList>
    </citation>
    <scope>NUCLEOTIDE SEQUENCE [LARGE SCALE GENOMIC DNA]</scope>
    <source>
        <strain evidence="9 10">DSM 28520</strain>
    </source>
</reference>
<evidence type="ECO:0000256" key="5">
    <source>
        <dbReference type="ARBA" id="ARBA00022807"/>
    </source>
</evidence>
<sequence length="615" mass="67761">MHPFLAIGLRFDRILQIRAVSLFLFLLFSCAFCSFAQTLTTAEEQLALEQARRLYPDRETIALNRVALPDHVSVAAYNIGVGEGFVLVSAHPNATRYVLGYSREGTFDYNQAPPAVKELLSVLNPMACRHTSKRNYTPTGPVIKTKWGQNAPYNLYAPTINGTTAPTGCGATSMAQVVAHYGYPQKAVGLVSYTSANSQTDFVVSLDTIPLDWNLLLESYGAGYTPAEAEAVARLMYACGVSMQTNYGVSGSSAYLNKLEFSLRRYFGYQAFSRNQVINQIPQDEWHAYIAKDMQEGLPIIYLANTNGYGGHIFVLDGIDAEGLIHVNWGWTGYANGYYALGFFNPQDQGRGYNDNAIMITGIRPATTETEEEECLSWSTTPFSYTGDNKKSDYAVAHLYTAEDLLLYAGQSIEAIAFFPGEAQCVYKLCIWGDATRQEVLYEQNVTVEKAGEPMRVTLTTPFLIPTGKDLYIGYTAQAEKGYPLGVDVGPAVLEKGDLFVLNPSDGAPFASINNGKATPMDFNFYIRAFLSETNALTTIPSSYRIYPNPATDYITVIAREGVLEDGFLILQDMYGRVLSKTVMSGSSATIDLRQLPAGTYFIHDGNRAEKIIKH</sequence>
<keyword evidence="10" id="KW-1185">Reference proteome</keyword>
<evidence type="ECO:0000259" key="7">
    <source>
        <dbReference type="Pfam" id="PF13734"/>
    </source>
</evidence>
<organism evidence="9 10">
    <name type="scientific">Porphyromonas loveana</name>
    <dbReference type="NCBI Taxonomy" id="1884669"/>
    <lineage>
        <taxon>Bacteria</taxon>
        <taxon>Pseudomonadati</taxon>
        <taxon>Bacteroidota</taxon>
        <taxon>Bacteroidia</taxon>
        <taxon>Bacteroidales</taxon>
        <taxon>Porphyromonadaceae</taxon>
        <taxon>Porphyromonas</taxon>
    </lineage>
</organism>
<dbReference type="InterPro" id="IPR025896">
    <property type="entry name" value="Spi_Prtas-inh"/>
</dbReference>
<dbReference type="Pfam" id="PF13734">
    <property type="entry name" value="Inhibitor_I69"/>
    <property type="match status" value="1"/>
</dbReference>
<dbReference type="RefSeq" id="WP_116678977.1">
    <property type="nucleotide sequence ID" value="NZ_JBGZQP010000085.1"/>
</dbReference>
<accession>A0A2U1FJ09</accession>
<evidence type="ECO:0000259" key="8">
    <source>
        <dbReference type="Pfam" id="PF18962"/>
    </source>
</evidence>
<dbReference type="SUPFAM" id="SSF54001">
    <property type="entry name" value="Cysteine proteinases"/>
    <property type="match status" value="1"/>
</dbReference>
<keyword evidence="2" id="KW-0645">Protease</keyword>
<dbReference type="EMBL" id="QEKY01000005">
    <property type="protein sequence ID" value="PVZ12165.1"/>
    <property type="molecule type" value="Genomic_DNA"/>
</dbReference>
<dbReference type="Pfam" id="PF01640">
    <property type="entry name" value="Peptidase_C10"/>
    <property type="match status" value="1"/>
</dbReference>
<feature type="domain" description="Spi protease inhibitor" evidence="7">
    <location>
        <begin position="77"/>
        <end position="122"/>
    </location>
</feature>
<dbReference type="GO" id="GO:0008234">
    <property type="term" value="F:cysteine-type peptidase activity"/>
    <property type="evidence" value="ECO:0007669"/>
    <property type="project" value="UniProtKB-KW"/>
</dbReference>
<evidence type="ECO:0000313" key="10">
    <source>
        <dbReference type="Proteomes" id="UP000245462"/>
    </source>
</evidence>
<keyword evidence="4" id="KW-0378">Hydrolase</keyword>
<evidence type="ECO:0000313" key="9">
    <source>
        <dbReference type="EMBL" id="PVZ12165.1"/>
    </source>
</evidence>
<gene>
    <name evidence="9" type="ORF">C7382_10551</name>
</gene>
<evidence type="ECO:0000256" key="6">
    <source>
        <dbReference type="PIRSR" id="PIRSR600200-1"/>
    </source>
</evidence>
<dbReference type="NCBIfam" id="TIGR04183">
    <property type="entry name" value="Por_Secre_tail"/>
    <property type="match status" value="1"/>
</dbReference>
<evidence type="ECO:0000256" key="1">
    <source>
        <dbReference type="ARBA" id="ARBA00009693"/>
    </source>
</evidence>
<dbReference type="GO" id="GO:0006508">
    <property type="term" value="P:proteolysis"/>
    <property type="evidence" value="ECO:0007669"/>
    <property type="project" value="UniProtKB-KW"/>
</dbReference>
<dbReference type="Proteomes" id="UP000245462">
    <property type="component" value="Unassembled WGS sequence"/>
</dbReference>
<keyword evidence="5" id="KW-0788">Thiol protease</keyword>
<dbReference type="InterPro" id="IPR044934">
    <property type="entry name" value="Streptopain_sf"/>
</dbReference>
<proteinExistence type="inferred from homology"/>
<dbReference type="Pfam" id="PF18962">
    <property type="entry name" value="Por_Secre_tail"/>
    <property type="match status" value="1"/>
</dbReference>
<dbReference type="GeneID" id="94550422"/>
<dbReference type="InterPro" id="IPR038765">
    <property type="entry name" value="Papain-like_cys_pep_sf"/>
</dbReference>
<dbReference type="Gene3D" id="3.90.70.50">
    <property type="entry name" value="Peptidase C10, streptopain"/>
    <property type="match status" value="1"/>
</dbReference>
<feature type="active site" description="Nucleophile" evidence="6">
    <location>
        <position position="169"/>
    </location>
</feature>